<protein>
    <submittedName>
        <fullName evidence="1">Uncharacterized protein</fullName>
    </submittedName>
</protein>
<dbReference type="EMBL" id="FMUR01000010">
    <property type="protein sequence ID" value="SCY24522.1"/>
    <property type="molecule type" value="Genomic_DNA"/>
</dbReference>
<gene>
    <name evidence="1" type="ORF">SAMN02910451_01909</name>
</gene>
<evidence type="ECO:0000313" key="2">
    <source>
        <dbReference type="Proteomes" id="UP000183047"/>
    </source>
</evidence>
<accession>A0A1G5EC38</accession>
<name>A0A1G5EC38_9FIRM</name>
<dbReference type="OrthoDB" id="2947899at2"/>
<keyword evidence="2" id="KW-1185">Reference proteome</keyword>
<proteinExistence type="predicted"/>
<dbReference type="Proteomes" id="UP000183047">
    <property type="component" value="Unassembled WGS sequence"/>
</dbReference>
<sequence>MLIIGEIELGIRIGNFRIGAMKENLLSDIEDKYTVWERGDGFSIYTFDNYKLWFDLRGHCCTRVEYI</sequence>
<organism evidence="1 2">
    <name type="scientific">Butyrivibrio hungatei</name>
    <dbReference type="NCBI Taxonomy" id="185008"/>
    <lineage>
        <taxon>Bacteria</taxon>
        <taxon>Bacillati</taxon>
        <taxon>Bacillota</taxon>
        <taxon>Clostridia</taxon>
        <taxon>Lachnospirales</taxon>
        <taxon>Lachnospiraceae</taxon>
        <taxon>Butyrivibrio</taxon>
    </lineage>
</organism>
<dbReference type="RefSeq" id="WP_074462485.1">
    <property type="nucleotide sequence ID" value="NZ_FMUR01000010.1"/>
</dbReference>
<dbReference type="AlphaFoldDB" id="A0A1G5EC38"/>
<evidence type="ECO:0000313" key="1">
    <source>
        <dbReference type="EMBL" id="SCY24522.1"/>
    </source>
</evidence>
<reference evidence="2" key="1">
    <citation type="submission" date="2016-10" db="EMBL/GenBank/DDBJ databases">
        <authorList>
            <person name="Varghese N."/>
            <person name="Submissions S."/>
        </authorList>
    </citation>
    <scope>NUCLEOTIDE SEQUENCE [LARGE SCALE GENOMIC DNA]</scope>
    <source>
        <strain evidence="2">XBD2006</strain>
    </source>
</reference>